<feature type="domain" description="ANTAR" evidence="1">
    <location>
        <begin position="183"/>
        <end position="244"/>
    </location>
</feature>
<dbReference type="SMART" id="SM01012">
    <property type="entry name" value="ANTAR"/>
    <property type="match status" value="1"/>
</dbReference>
<dbReference type="InterPro" id="IPR036388">
    <property type="entry name" value="WH-like_DNA-bd_sf"/>
</dbReference>
<dbReference type="InterPro" id="IPR035965">
    <property type="entry name" value="PAS-like_dom_sf"/>
</dbReference>
<evidence type="ECO:0000313" key="2">
    <source>
        <dbReference type="EMBL" id="SDI12176.1"/>
    </source>
</evidence>
<dbReference type="Gene3D" id="1.10.10.10">
    <property type="entry name" value="Winged helix-like DNA-binding domain superfamily/Winged helix DNA-binding domain"/>
    <property type="match status" value="1"/>
</dbReference>
<dbReference type="Pfam" id="PF08448">
    <property type="entry name" value="PAS_4"/>
    <property type="match status" value="1"/>
</dbReference>
<organism evidence="2 3">
    <name type="scientific">Arthrobacter subterraneus</name>
    <dbReference type="NCBI Taxonomy" id="335973"/>
    <lineage>
        <taxon>Bacteria</taxon>
        <taxon>Bacillati</taxon>
        <taxon>Actinomycetota</taxon>
        <taxon>Actinomycetes</taxon>
        <taxon>Micrococcales</taxon>
        <taxon>Micrococcaceae</taxon>
        <taxon>Arthrobacter</taxon>
    </lineage>
</organism>
<dbReference type="Gene3D" id="3.30.450.20">
    <property type="entry name" value="PAS domain"/>
    <property type="match status" value="1"/>
</dbReference>
<dbReference type="EMBL" id="FNDT01000006">
    <property type="protein sequence ID" value="SDI12176.1"/>
    <property type="molecule type" value="Genomic_DNA"/>
</dbReference>
<dbReference type="AlphaFoldDB" id="A0A1G8HZQ9"/>
<dbReference type="OrthoDB" id="7466251at2"/>
<dbReference type="PROSITE" id="PS50921">
    <property type="entry name" value="ANTAR"/>
    <property type="match status" value="1"/>
</dbReference>
<dbReference type="InterPro" id="IPR013656">
    <property type="entry name" value="PAS_4"/>
</dbReference>
<name>A0A1G8HZQ9_9MICC</name>
<dbReference type="RefSeq" id="WP_139186248.1">
    <property type="nucleotide sequence ID" value="NZ_FNDT01000006.1"/>
</dbReference>
<dbReference type="Pfam" id="PF03861">
    <property type="entry name" value="ANTAR"/>
    <property type="match status" value="1"/>
</dbReference>
<evidence type="ECO:0000259" key="1">
    <source>
        <dbReference type="PROSITE" id="PS50921"/>
    </source>
</evidence>
<reference evidence="2 3" key="1">
    <citation type="submission" date="2016-10" db="EMBL/GenBank/DDBJ databases">
        <authorList>
            <person name="de Groot N.N."/>
        </authorList>
    </citation>
    <scope>NUCLEOTIDE SEQUENCE [LARGE SCALE GENOMIC DNA]</scope>
    <source>
        <strain evidence="2 3">NP_1H</strain>
    </source>
</reference>
<dbReference type="Proteomes" id="UP000199258">
    <property type="component" value="Unassembled WGS sequence"/>
</dbReference>
<evidence type="ECO:0000313" key="3">
    <source>
        <dbReference type="Proteomes" id="UP000199258"/>
    </source>
</evidence>
<accession>A0A1G8HZQ9</accession>
<dbReference type="STRING" id="335973.SAMN04488693_10686"/>
<gene>
    <name evidence="2" type="ORF">SAMN04488693_10686</name>
</gene>
<dbReference type="SUPFAM" id="SSF52172">
    <property type="entry name" value="CheY-like"/>
    <property type="match status" value="1"/>
</dbReference>
<dbReference type="SUPFAM" id="SSF55785">
    <property type="entry name" value="PYP-like sensor domain (PAS domain)"/>
    <property type="match status" value="1"/>
</dbReference>
<keyword evidence="3" id="KW-1185">Reference proteome</keyword>
<dbReference type="InterPro" id="IPR005561">
    <property type="entry name" value="ANTAR"/>
</dbReference>
<dbReference type="InterPro" id="IPR011006">
    <property type="entry name" value="CheY-like_superfamily"/>
</dbReference>
<sequence>MSGFGPKNSTTTKILTGDEAFRASPVATALFDLDCVVRAANPAFTRMTGRSADTLISLDAFEAFPDNPDNPEADGVARMRASFERVFTTGIADNMIIQRYDIADLRSGEFVQRHWVPINSPVFHEGRLIGIRQQVKDATVLRADALRVMEHYRDVMNGRSVTNEQMENHQAIVNAFTDGITQYRDLEAEVAQLREALASRATIEQAKGMLMVTRRCSADEAFELLRGLSQDTNVRLADVAAALIYQLQTAN</sequence>
<proteinExistence type="predicted"/>
<protein>
    <submittedName>
        <fullName evidence="2">PAS fold-containing protein</fullName>
    </submittedName>
</protein>
<dbReference type="GO" id="GO:0003723">
    <property type="term" value="F:RNA binding"/>
    <property type="evidence" value="ECO:0007669"/>
    <property type="project" value="InterPro"/>
</dbReference>